<dbReference type="EMBL" id="CP002042">
    <property type="protein sequence ID" value="ADH61976.1"/>
    <property type="molecule type" value="Genomic_DNA"/>
</dbReference>
<gene>
    <name evidence="4" type="ordered locus">Mesil_0028</name>
</gene>
<keyword evidence="5" id="KW-1185">Reference proteome</keyword>
<dbReference type="PROSITE" id="PS01247">
    <property type="entry name" value="IUNH"/>
    <property type="match status" value="1"/>
</dbReference>
<dbReference type="KEGG" id="msv:Mesil_0028"/>
<evidence type="ECO:0000313" key="4">
    <source>
        <dbReference type="EMBL" id="ADH61976.1"/>
    </source>
</evidence>
<keyword evidence="1 4" id="KW-0378">Hydrolase</keyword>
<evidence type="ECO:0000313" key="5">
    <source>
        <dbReference type="Proteomes" id="UP000001916"/>
    </source>
</evidence>
<evidence type="ECO:0000256" key="2">
    <source>
        <dbReference type="ARBA" id="ARBA00023295"/>
    </source>
</evidence>
<dbReference type="PANTHER" id="PTHR12304">
    <property type="entry name" value="INOSINE-URIDINE PREFERRING NUCLEOSIDE HYDROLASE"/>
    <property type="match status" value="1"/>
</dbReference>
<name>D7BG55_ALLS1</name>
<reference evidence="4 5" key="1">
    <citation type="journal article" date="2010" name="Stand. Genomic Sci.">
        <title>Complete genome sequence of Meiothermus silvanus type strain (VI-R2).</title>
        <authorList>
            <person name="Sikorski J."/>
            <person name="Tindall B.J."/>
            <person name="Lowry S."/>
            <person name="Lucas S."/>
            <person name="Nolan M."/>
            <person name="Copeland A."/>
            <person name="Glavina Del Rio T."/>
            <person name="Tice H."/>
            <person name="Cheng J.F."/>
            <person name="Han C."/>
            <person name="Pitluck S."/>
            <person name="Liolios K."/>
            <person name="Ivanova N."/>
            <person name="Mavromatis K."/>
            <person name="Mikhailova N."/>
            <person name="Pati A."/>
            <person name="Goodwin L."/>
            <person name="Chen A."/>
            <person name="Palaniappan K."/>
            <person name="Land M."/>
            <person name="Hauser L."/>
            <person name="Chang Y.J."/>
            <person name="Jeffries C.D."/>
            <person name="Rohde M."/>
            <person name="Goker M."/>
            <person name="Woyke T."/>
            <person name="Bristow J."/>
            <person name="Eisen J.A."/>
            <person name="Markowitz V."/>
            <person name="Hugenholtz P."/>
            <person name="Kyrpides N.C."/>
            <person name="Klenk H.P."/>
            <person name="Lapidus A."/>
        </authorList>
    </citation>
    <scope>NUCLEOTIDE SEQUENCE [LARGE SCALE GENOMIC DNA]</scope>
    <source>
        <strain evidence="5">ATCC 700542 / DSM 9946 / VI-R2</strain>
    </source>
</reference>
<dbReference type="OrthoDB" id="9797882at2"/>
<keyword evidence="2 4" id="KW-0326">Glycosidase</keyword>
<dbReference type="InterPro" id="IPR023186">
    <property type="entry name" value="IUNH"/>
</dbReference>
<dbReference type="AlphaFoldDB" id="D7BG55"/>
<feature type="domain" description="Inosine/uridine-preferring nucleoside hydrolase" evidence="3">
    <location>
        <begin position="5"/>
        <end position="312"/>
    </location>
</feature>
<dbReference type="GO" id="GO:0005829">
    <property type="term" value="C:cytosol"/>
    <property type="evidence" value="ECO:0007669"/>
    <property type="project" value="TreeGrafter"/>
</dbReference>
<sequence>MPRKIILDCDPGHDDAIAMMLALASPELEVLGVTVVHGNVSLARTVRNALVVRELLGAEVPIYAGADRPLVRERISAEAVHGVSGLDGPRLSEPQGKPEQQHAVSFIIETVLAHPGEVTLVPTGPLTNLALALRLEPKIAGLIPQIVLMGGSLDTGNWTPAAEFNILCDPHAARIVFESGIPIVMMGLNLTHQVIATPRRVERFRALGSRVGEVTAQLLEFFREHHVTRYGWEGAALHDPCTVAYLIRPELFKTQAMYVAIETNEGLNFGRTVCDRWGVTQGVAAGHTGFAGNLGQPANAQVGLAVDAEGLFDLLVERIGKYR</sequence>
<dbReference type="PANTHER" id="PTHR12304:SF4">
    <property type="entry name" value="URIDINE NUCLEOSIDASE"/>
    <property type="match status" value="1"/>
</dbReference>
<dbReference type="InterPro" id="IPR036452">
    <property type="entry name" value="Ribo_hydro-like"/>
</dbReference>
<dbReference type="EC" id="3.2.2.8" evidence="4"/>
<dbReference type="GO" id="GO:0045437">
    <property type="term" value="F:uridine nucleosidase activity"/>
    <property type="evidence" value="ECO:0007669"/>
    <property type="project" value="UniProtKB-ARBA"/>
</dbReference>
<dbReference type="STRING" id="526227.Mesil_0028"/>
<dbReference type="Proteomes" id="UP000001916">
    <property type="component" value="Chromosome"/>
</dbReference>
<dbReference type="GO" id="GO:0008477">
    <property type="term" value="F:purine nucleosidase activity"/>
    <property type="evidence" value="ECO:0007669"/>
    <property type="project" value="TreeGrafter"/>
</dbReference>
<dbReference type="Gene3D" id="3.90.245.10">
    <property type="entry name" value="Ribonucleoside hydrolase-like"/>
    <property type="match status" value="1"/>
</dbReference>
<dbReference type="eggNOG" id="COG1957">
    <property type="taxonomic scope" value="Bacteria"/>
</dbReference>
<evidence type="ECO:0000256" key="1">
    <source>
        <dbReference type="ARBA" id="ARBA00022801"/>
    </source>
</evidence>
<organism evidence="4 5">
    <name type="scientific">Allomeiothermus silvanus (strain ATCC 700542 / DSM 9946 / NBRC 106475 / NCIMB 13440 / VI-R2)</name>
    <name type="common">Thermus silvanus</name>
    <dbReference type="NCBI Taxonomy" id="526227"/>
    <lineage>
        <taxon>Bacteria</taxon>
        <taxon>Thermotogati</taxon>
        <taxon>Deinococcota</taxon>
        <taxon>Deinococci</taxon>
        <taxon>Thermales</taxon>
        <taxon>Thermaceae</taxon>
        <taxon>Allomeiothermus</taxon>
    </lineage>
</organism>
<evidence type="ECO:0000259" key="3">
    <source>
        <dbReference type="Pfam" id="PF01156"/>
    </source>
</evidence>
<proteinExistence type="predicted"/>
<protein>
    <submittedName>
        <fullName evidence="4">Ribosylpyrimidine nucleosidase</fullName>
        <ecNumber evidence="4">3.2.2.8</ecNumber>
    </submittedName>
</protein>
<dbReference type="InterPro" id="IPR015910">
    <property type="entry name" value="I/U_nuclsd_hydro_CS"/>
</dbReference>
<dbReference type="RefSeq" id="WP_013156584.1">
    <property type="nucleotide sequence ID" value="NC_014212.1"/>
</dbReference>
<dbReference type="HOGENOM" id="CLU_036838_2_0_0"/>
<dbReference type="Pfam" id="PF01156">
    <property type="entry name" value="IU_nuc_hydro"/>
    <property type="match status" value="1"/>
</dbReference>
<dbReference type="InterPro" id="IPR001910">
    <property type="entry name" value="Inosine/uridine_hydrolase_dom"/>
</dbReference>
<accession>D7BG55</accession>
<dbReference type="SUPFAM" id="SSF53590">
    <property type="entry name" value="Nucleoside hydrolase"/>
    <property type="match status" value="1"/>
</dbReference>
<dbReference type="GO" id="GO:0006152">
    <property type="term" value="P:purine nucleoside catabolic process"/>
    <property type="evidence" value="ECO:0007669"/>
    <property type="project" value="TreeGrafter"/>
</dbReference>
<dbReference type="CDD" id="cd02651">
    <property type="entry name" value="nuc_hydro_IU_UC_XIUA"/>
    <property type="match status" value="1"/>
</dbReference>